<dbReference type="Proteomes" id="UP000535509">
    <property type="component" value="Unassembled WGS sequence"/>
</dbReference>
<accession>A0A5L8VA68</accession>
<dbReference type="InterPro" id="IPR051690">
    <property type="entry name" value="PseI-like"/>
</dbReference>
<evidence type="ECO:0000313" key="5">
    <source>
        <dbReference type="EMBL" id="EAK0453210.1"/>
    </source>
</evidence>
<dbReference type="SUPFAM" id="SSF51569">
    <property type="entry name" value="Aldolase"/>
    <property type="match status" value="1"/>
</dbReference>
<proteinExistence type="predicted"/>
<dbReference type="EMBL" id="AABQDW010000011">
    <property type="protein sequence ID" value="EAI5408346.1"/>
    <property type="molecule type" value="Genomic_DNA"/>
</dbReference>
<evidence type="ECO:0000313" key="6">
    <source>
        <dbReference type="EMBL" id="EAK0469178.1"/>
    </source>
</evidence>
<dbReference type="GeneID" id="61065373"/>
<gene>
    <name evidence="6" type="primary">pseI</name>
    <name evidence="5" type="ORF">AAH17_05995</name>
    <name evidence="6" type="ORF">AAH24_07375</name>
    <name evidence="3" type="ORF">BVH53_06500</name>
    <name evidence="4" type="ORF">CX802_03150</name>
</gene>
<dbReference type="SMART" id="SM00858">
    <property type="entry name" value="SAF"/>
    <property type="match status" value="1"/>
</dbReference>
<dbReference type="Gene3D" id="3.90.1210.10">
    <property type="entry name" value="Antifreeze-like/N-acetylneuraminic acid synthase C-terminal domain"/>
    <property type="match status" value="1"/>
</dbReference>
<keyword evidence="7" id="KW-1185">Reference proteome</keyword>
<dbReference type="PANTHER" id="PTHR42966">
    <property type="entry name" value="N-ACETYLNEURAMINATE SYNTHASE"/>
    <property type="match status" value="1"/>
</dbReference>
<feature type="domain" description="AFP-like" evidence="2">
    <location>
        <begin position="284"/>
        <end position="340"/>
    </location>
</feature>
<dbReference type="NCBIfam" id="TIGR03586">
    <property type="entry name" value="PseI"/>
    <property type="match status" value="1"/>
</dbReference>
<dbReference type="AlphaFoldDB" id="A0A5L8VA68"/>
<dbReference type="InterPro" id="IPR006190">
    <property type="entry name" value="SAF_AFP_Neu5Ac"/>
</dbReference>
<dbReference type="InterPro" id="IPR057736">
    <property type="entry name" value="SAF_PseI/NeuA/NeuB"/>
</dbReference>
<evidence type="ECO:0000313" key="7">
    <source>
        <dbReference type="Proteomes" id="UP000535509"/>
    </source>
</evidence>
<dbReference type="PROSITE" id="PS50844">
    <property type="entry name" value="AFP_LIKE"/>
    <property type="match status" value="1"/>
</dbReference>
<evidence type="ECO:0000313" key="3">
    <source>
        <dbReference type="EMBL" id="EAI5408346.1"/>
    </source>
</evidence>
<dbReference type="RefSeq" id="WP_002850575.1">
    <property type="nucleotide sequence ID" value="NZ_AABUZP020000015.1"/>
</dbReference>
<dbReference type="InterPro" id="IPR036732">
    <property type="entry name" value="AFP_Neu5c_C_sf"/>
</dbReference>
<dbReference type="EMBL" id="AABTCC010000007">
    <property type="protein sequence ID" value="EAI8858845.1"/>
    <property type="molecule type" value="Genomic_DNA"/>
</dbReference>
<dbReference type="Proteomes" id="UP000557842">
    <property type="component" value="Unassembled WGS sequence"/>
</dbReference>
<name>A0A5L8VA68_CAMFE</name>
<reference evidence="6 8" key="1">
    <citation type="submission" date="2018-05" db="EMBL/GenBank/DDBJ databases">
        <authorList>
            <consortium name="PulseNet: The National Subtyping Network for Foodborne Disease Surveillance"/>
            <person name="Tarr C.L."/>
            <person name="Trees E."/>
            <person name="Katz L.S."/>
            <person name="Carleton-Romer H.A."/>
            <person name="Stroika S."/>
            <person name="Kucerova Z."/>
            <person name="Roache K.F."/>
            <person name="Sabol A.L."/>
            <person name="Besser J."/>
            <person name="Gerner-Smidt P."/>
        </authorList>
    </citation>
    <scope>NUCLEOTIDE SEQUENCE</scope>
    <source>
        <strain evidence="5">2014D-0197</strain>
        <strain evidence="3 8">2016D-0221</strain>
        <strain evidence="6">D4313</strain>
        <strain evidence="4 7">PNUSAC001503</strain>
    </source>
</reference>
<evidence type="ECO:0000259" key="2">
    <source>
        <dbReference type="PROSITE" id="PS50844"/>
    </source>
</evidence>
<dbReference type="SUPFAM" id="SSF51269">
    <property type="entry name" value="AFP III-like domain"/>
    <property type="match status" value="1"/>
</dbReference>
<dbReference type="Pfam" id="PF03102">
    <property type="entry name" value="NeuB"/>
    <property type="match status" value="1"/>
</dbReference>
<dbReference type="GO" id="GO:0047444">
    <property type="term" value="F:N-acylneuraminate-9-phosphate synthase activity"/>
    <property type="evidence" value="ECO:0007669"/>
    <property type="project" value="TreeGrafter"/>
</dbReference>
<dbReference type="InterPro" id="IPR013132">
    <property type="entry name" value="PseI/NeuA/B-like_N"/>
</dbReference>
<evidence type="ECO:0000313" key="4">
    <source>
        <dbReference type="EMBL" id="EAI8858845.1"/>
    </source>
</evidence>
<dbReference type="InterPro" id="IPR013974">
    <property type="entry name" value="SAF"/>
</dbReference>
<dbReference type="GO" id="GO:0016051">
    <property type="term" value="P:carbohydrate biosynthetic process"/>
    <property type="evidence" value="ECO:0007669"/>
    <property type="project" value="InterPro"/>
</dbReference>
<dbReference type="InterPro" id="IPR020030">
    <property type="entry name" value="Pseudaminic_synth_PseI"/>
</dbReference>
<dbReference type="EC" id="2.5.1.97" evidence="1"/>
<dbReference type="Pfam" id="PF08666">
    <property type="entry name" value="SAF"/>
    <property type="match status" value="1"/>
</dbReference>
<evidence type="ECO:0000313" key="8">
    <source>
        <dbReference type="Proteomes" id="UP000557842"/>
    </source>
</evidence>
<dbReference type="EMBL" id="AACCXK010000009">
    <property type="protein sequence ID" value="EAK0453210.1"/>
    <property type="molecule type" value="Genomic_DNA"/>
</dbReference>
<evidence type="ECO:0000256" key="1">
    <source>
        <dbReference type="NCBIfam" id="TIGR03586"/>
    </source>
</evidence>
<dbReference type="PANTHER" id="PTHR42966:SF2">
    <property type="entry name" value="PSEUDAMINIC ACID SYNTHASE"/>
    <property type="match status" value="1"/>
</dbReference>
<keyword evidence="6" id="KW-0808">Transferase</keyword>
<protein>
    <recommendedName>
        <fullName evidence="1">Pseudaminic acid synthase</fullName>
        <ecNumber evidence="1">2.5.1.97</ecNumber>
    </recommendedName>
</protein>
<dbReference type="CDD" id="cd11615">
    <property type="entry name" value="SAF_NeuB_like"/>
    <property type="match status" value="1"/>
</dbReference>
<organism evidence="6">
    <name type="scientific">Campylobacter fetus</name>
    <dbReference type="NCBI Taxonomy" id="196"/>
    <lineage>
        <taxon>Bacteria</taxon>
        <taxon>Pseudomonadati</taxon>
        <taxon>Campylobacterota</taxon>
        <taxon>Epsilonproteobacteria</taxon>
        <taxon>Campylobacterales</taxon>
        <taxon>Campylobacteraceae</taxon>
        <taxon>Campylobacter</taxon>
    </lineage>
</organism>
<dbReference type="InterPro" id="IPR013785">
    <property type="entry name" value="Aldolase_TIM"/>
</dbReference>
<dbReference type="OMA" id="KCVSAYP"/>
<dbReference type="Gene3D" id="3.20.20.70">
    <property type="entry name" value="Aldolase class I"/>
    <property type="match status" value="1"/>
</dbReference>
<sequence length="340" mass="38035">MNSTSQRPYIIAEMSANHCGDKNLAFKIIKAAKDAGADALKVQTYTADTITIDCKDEIFMTQEGGLWAGQSLYDLYKKAYTPWEWQSELKAYADEIGIDFFSTPFDYSAVDFLESINVPMYKIASFEAIDYPLIRYAAKFKKPMIISAGISSLEEIYEAIDACKSVGNNDITILKCTSSYPAKIEDMNLITIKDMLKRFSPMGVKVGLSDHSMSLEVPITAVALGASMIEKHFTIDRALGGEDSGFSLNKDEFKAMSSAVRNTYKALGSVDYSINERNRRSARSLFVVERIKKGEILTPQNIRSIRPNNGLHPKFYDEILGKTAKKDLEFGYPLSLDDIR</sequence>
<dbReference type="EMBL" id="AACCXM010000007">
    <property type="protein sequence ID" value="EAK0469178.1"/>
    <property type="molecule type" value="Genomic_DNA"/>
</dbReference>
<comment type="caution">
    <text evidence="6">The sequence shown here is derived from an EMBL/GenBank/DDBJ whole genome shotgun (WGS) entry which is preliminary data.</text>
</comment>